<keyword evidence="1" id="KW-0472">Membrane</keyword>
<comment type="caution">
    <text evidence="2">The sequence shown here is derived from an EMBL/GenBank/DDBJ whole genome shotgun (WGS) entry which is preliminary data.</text>
</comment>
<keyword evidence="1" id="KW-1133">Transmembrane helix</keyword>
<sequence length="413" mass="46439">MSMKAVTSPPGKPGPRHRRWVLLALGTVVVVGAGLFALRDTQPPVSTAATPLCSAGRSPAGSVAVLPVSHWENRYLQTWDFERTEALPASRSADSWEHYTLSYAVDANTAVFRATARTRYLDRALEYLNGVVDTARASRSLPTSQYRDDYRGWVSNRKDLRPTGVEVPLYESYFWRHATTTLRIMRQTPAVYDDPGYRAQYEKLLAFAEVHVFDKWHRRGANDTIYRSRTHMASHWATIALNLAAITEDPARRDRYRKVVDDIDRKLPNYPTGLRSQLQPHPAEPSAYFWNDEWGSTRRPGQDVSHANGVMSYVVEAEGQGDFWTAADMARFGNLLTKVIWPGERRYAAFVDGSGSDNGWFSDGLVKLGRYDPAVQQRLERHDVVNGQFAANMALNAMILQQALSVESSSCPP</sequence>
<evidence type="ECO:0008006" key="3">
    <source>
        <dbReference type="Google" id="ProtNLM"/>
    </source>
</evidence>
<protein>
    <recommendedName>
        <fullName evidence="3">Glycosyl hydrolase family 76</fullName>
    </recommendedName>
</protein>
<evidence type="ECO:0000313" key="2">
    <source>
        <dbReference type="EMBL" id="GID49458.1"/>
    </source>
</evidence>
<proteinExistence type="predicted"/>
<name>A0ABQ3WTF6_9ACTN</name>
<gene>
    <name evidence="2" type="ORF">Aca07nite_67330</name>
</gene>
<accession>A0ABQ3WTF6</accession>
<reference evidence="2" key="1">
    <citation type="submission" date="2021-01" db="EMBL/GenBank/DDBJ databases">
        <title>Whole genome shotgun sequence of Actinoplanes capillaceus NBRC 16408.</title>
        <authorList>
            <person name="Komaki H."/>
            <person name="Tamura T."/>
        </authorList>
    </citation>
    <scope>NUCLEOTIDE SEQUENCE [LARGE SCALE GENOMIC DNA]</scope>
    <source>
        <strain evidence="2">NBRC 16408</strain>
    </source>
</reference>
<organism evidence="2">
    <name type="scientific">Actinoplanes campanulatus</name>
    <dbReference type="NCBI Taxonomy" id="113559"/>
    <lineage>
        <taxon>Bacteria</taxon>
        <taxon>Bacillati</taxon>
        <taxon>Actinomycetota</taxon>
        <taxon>Actinomycetes</taxon>
        <taxon>Micromonosporales</taxon>
        <taxon>Micromonosporaceae</taxon>
        <taxon>Actinoplanes</taxon>
    </lineage>
</organism>
<feature type="transmembrane region" description="Helical" evidence="1">
    <location>
        <begin position="20"/>
        <end position="38"/>
    </location>
</feature>
<evidence type="ECO:0000256" key="1">
    <source>
        <dbReference type="SAM" id="Phobius"/>
    </source>
</evidence>
<dbReference type="EMBL" id="BOMF01000128">
    <property type="protein sequence ID" value="GID49458.1"/>
    <property type="molecule type" value="Genomic_DNA"/>
</dbReference>
<keyword evidence="1" id="KW-0812">Transmembrane</keyword>